<evidence type="ECO:0000259" key="4">
    <source>
        <dbReference type="Pfam" id="PF10363"/>
    </source>
</evidence>
<dbReference type="InterPro" id="IPR019451">
    <property type="entry name" value="Rtp1_C1"/>
</dbReference>
<gene>
    <name evidence="6" type="ORF">FGG08_003546</name>
</gene>
<dbReference type="AlphaFoldDB" id="A0A9P8I9D4"/>
<keyword evidence="7" id="KW-1185">Reference proteome</keyword>
<protein>
    <recommendedName>
        <fullName evidence="8">RNA polymerase II assembly factor Rtp1 C-terminal domain-containing protein</fullName>
    </recommendedName>
</protein>
<dbReference type="PANTHER" id="PTHR20959">
    <property type="entry name" value="TRANSPORT AND GOLGI ORGANIZATION PROTEIN 6 FAMILY MEMBER"/>
    <property type="match status" value="1"/>
</dbReference>
<feature type="region of interest" description="Disordered" evidence="2">
    <location>
        <begin position="1051"/>
        <end position="1072"/>
    </location>
</feature>
<reference evidence="6" key="1">
    <citation type="submission" date="2021-03" db="EMBL/GenBank/DDBJ databases">
        <title>Comparative genomics and phylogenomic investigation of the class Geoglossomycetes provide insights into ecological specialization and systematics.</title>
        <authorList>
            <person name="Melie T."/>
            <person name="Pirro S."/>
            <person name="Miller A.N."/>
            <person name="Quandt A."/>
        </authorList>
    </citation>
    <scope>NUCLEOTIDE SEQUENCE</scope>
    <source>
        <strain evidence="6">GBOQ0MN5Z8</strain>
    </source>
</reference>
<organism evidence="6 7">
    <name type="scientific">Glutinoglossum americanum</name>
    <dbReference type="NCBI Taxonomy" id="1670608"/>
    <lineage>
        <taxon>Eukaryota</taxon>
        <taxon>Fungi</taxon>
        <taxon>Dikarya</taxon>
        <taxon>Ascomycota</taxon>
        <taxon>Pezizomycotina</taxon>
        <taxon>Geoglossomycetes</taxon>
        <taxon>Geoglossales</taxon>
        <taxon>Geoglossaceae</taxon>
        <taxon>Glutinoglossum</taxon>
    </lineage>
</organism>
<name>A0A9P8I9D4_9PEZI</name>
<dbReference type="Pfam" id="PF10304">
    <property type="entry name" value="RTP1_C2"/>
    <property type="match status" value="1"/>
</dbReference>
<dbReference type="InterPro" id="IPR039600">
    <property type="entry name" value="TANGO6/Rtp1"/>
</dbReference>
<proteinExistence type="inferred from homology"/>
<dbReference type="InterPro" id="IPR057407">
    <property type="entry name" value="HEAT_TANGO6"/>
</dbReference>
<feature type="domain" description="TANGO6 HEAT repeat" evidence="5">
    <location>
        <begin position="258"/>
        <end position="482"/>
    </location>
</feature>
<feature type="domain" description="RNA polymerase II assembly factor Rtp1 C-terminal" evidence="3">
    <location>
        <begin position="998"/>
        <end position="1025"/>
    </location>
</feature>
<dbReference type="SUPFAM" id="SSF48371">
    <property type="entry name" value="ARM repeat"/>
    <property type="match status" value="1"/>
</dbReference>
<dbReference type="EMBL" id="JAGHQL010000063">
    <property type="protein sequence ID" value="KAH0541997.1"/>
    <property type="molecule type" value="Genomic_DNA"/>
</dbReference>
<evidence type="ECO:0000256" key="1">
    <source>
        <dbReference type="ARBA" id="ARBA00005724"/>
    </source>
</evidence>
<accession>A0A9P8I9D4</accession>
<evidence type="ECO:0000259" key="3">
    <source>
        <dbReference type="Pfam" id="PF10304"/>
    </source>
</evidence>
<evidence type="ECO:0000313" key="7">
    <source>
        <dbReference type="Proteomes" id="UP000698800"/>
    </source>
</evidence>
<comment type="caution">
    <text evidence="6">The sequence shown here is derived from an EMBL/GenBank/DDBJ whole genome shotgun (WGS) entry which is preliminary data.</text>
</comment>
<dbReference type="GO" id="GO:0009306">
    <property type="term" value="P:protein secretion"/>
    <property type="evidence" value="ECO:0007669"/>
    <property type="project" value="TreeGrafter"/>
</dbReference>
<dbReference type="PANTHER" id="PTHR20959:SF1">
    <property type="entry name" value="TRANSPORT AND GOLGI ORGANIZATION PROTEIN 6 HOMOLOG"/>
    <property type="match status" value="1"/>
</dbReference>
<dbReference type="OrthoDB" id="39591at2759"/>
<dbReference type="Pfam" id="PF23565">
    <property type="entry name" value="ARM_TANGO6"/>
    <property type="match status" value="1"/>
</dbReference>
<dbReference type="Pfam" id="PF10363">
    <property type="entry name" value="RTP1_C1"/>
    <property type="match status" value="1"/>
</dbReference>
<dbReference type="InterPro" id="IPR019414">
    <property type="entry name" value="Rtp1_C2"/>
</dbReference>
<feature type="domain" description="RNA polymerase II assembly factor Rtp1 C-terminal" evidence="4">
    <location>
        <begin position="718"/>
        <end position="824"/>
    </location>
</feature>
<comment type="similarity">
    <text evidence="1">Belongs to the Tango6 family.</text>
</comment>
<evidence type="ECO:0000313" key="6">
    <source>
        <dbReference type="EMBL" id="KAH0541997.1"/>
    </source>
</evidence>
<dbReference type="Proteomes" id="UP000698800">
    <property type="component" value="Unassembled WGS sequence"/>
</dbReference>
<dbReference type="InterPro" id="IPR016024">
    <property type="entry name" value="ARM-type_fold"/>
</dbReference>
<evidence type="ECO:0000256" key="2">
    <source>
        <dbReference type="SAM" id="MobiDB-lite"/>
    </source>
</evidence>
<sequence>MSVDANTIEAAIGFLEPVLTRESISQARGQSIVDRLFQRLPPGRIDTAHPRIAVIRRALSLLLGIHRSLALEQDGLPGDENLETPALLYELKVRRTIYGLFDLISLEGIYPLLSPGVGIPLERRVKSVLPAGVITRKAPPSRIGDQSLDLLQEVVESLQGVYSNRRIGLGPICQERTLVDLISATGELAFGDKVEDESVKVKYTDLFKILVDEPSGVRQTIEFIASTVPPPPPETQSRDNTNAVTVPDVSRGPALPFEALNQASRLLSSIPSHLTPQEYFSQLAPQLFGLLDGEAGPEMAKASAFVIAGILGRKTHGAPGEAGWNVFAEPLLACLDPFINGTGTSHSAHDGQLSSTLVPESELKLSLKRLIALTTSHPNPSLAKRLIGRVFLPLWGLLCFAKKTNKTIWYEQTGILIRLYLKLSAGAKEIIKLAGELLFDGRIAGDGSAGWMYGPGREGGIGIRRRPKTDTQIYNFIEHVREINARVGEFLIIIGSGAVDDGSVSEVFLSISRRLLWQSHSPDTLPQRLVIGGDGINDSSNHLRALICVKIVQGLLEGSREKLAEKPTQMFELIEQLLEGFVERCKNQRQMQEEPEKPSLAGIGNIVQFSTSVNRAATLVTAEDESTDIMSIALSLLTTILSTFDSGISKQDENILVSIQNSLEFLSFPGAGIPNTLSSTATNLLSLLSIHSSLIAPTPLAPLDSPNPLVEDKKTYALALSYLGETLVPVRVQGLHLLEALIQSRSPLLDIQATVTLLLSLLRDEDEFIYLNAIKTLTILADRHGNAVTKALVVRYVDRGEDLGLDQRLRLGEALLRIVQRTGTALVEDTARVLGEGMMEVAGRRGQRLKEMEERQRQVRMEEARNREAEDAWGGEVPQISEDEERHKDEKTEALANIIKGWETKTGEEDVRVRTSALSICGAAIEANALGLGSLLISTAIDLAISILTIENQDQGTILRRAAAMLILSVFKALDEAQENGRNLGFGFAGQNLVEAITVLSYVQATDSDGLVREYAETIVKELETWHVKSLLRAPSTPGDNPSTLTTLGGRLVGLPLGNPEGNTRPSIEEIE</sequence>
<evidence type="ECO:0008006" key="8">
    <source>
        <dbReference type="Google" id="ProtNLM"/>
    </source>
</evidence>
<evidence type="ECO:0000259" key="5">
    <source>
        <dbReference type="Pfam" id="PF23565"/>
    </source>
</evidence>